<evidence type="ECO:0000256" key="1">
    <source>
        <dbReference type="SAM" id="MobiDB-lite"/>
    </source>
</evidence>
<dbReference type="InParanoid" id="A0A1Z5R211"/>
<dbReference type="EMBL" id="CM000768">
    <property type="protein sequence ID" value="OQU77465.1"/>
    <property type="molecule type" value="Genomic_DNA"/>
</dbReference>
<sequence length="303" mass="33109">MASLPHSLYGYQFLVHILQKQIIIEGTTILPQVLVEWSDFLRTILKLCNHVSGWSILRTSIREECQRWSIKGVLNVLKNAFTQRSGLPFSKNVFTEVVKTAGIMKSIYGGGQSMLPPKINLRRGLPPKMDPFSEANPLEGLSRLLPIFHCTCDSFPFLLILVTPRVEQQSPLPLHASPGPASICATPLHTARGAATPSPLLSEPTSLRRTGGSSSTGGGGGQGGALYVLWACSMRSDVLHLVGLIRWNSMEGGHIRWMGPDLIDDSQIQWKVAIVGHVDLVDTATGAWRATSGVHGGYCRRRL</sequence>
<proteinExistence type="predicted"/>
<dbReference type="Proteomes" id="UP000000768">
    <property type="component" value="Chromosome 9"/>
</dbReference>
<name>A0A1Z5R211_SORBI</name>
<accession>A0A1Z5R211</accession>
<keyword evidence="3" id="KW-1185">Reference proteome</keyword>
<feature type="region of interest" description="Disordered" evidence="1">
    <location>
        <begin position="194"/>
        <end position="219"/>
    </location>
</feature>
<organism evidence="2 3">
    <name type="scientific">Sorghum bicolor</name>
    <name type="common">Sorghum</name>
    <name type="synonym">Sorghum vulgare</name>
    <dbReference type="NCBI Taxonomy" id="4558"/>
    <lineage>
        <taxon>Eukaryota</taxon>
        <taxon>Viridiplantae</taxon>
        <taxon>Streptophyta</taxon>
        <taxon>Embryophyta</taxon>
        <taxon>Tracheophyta</taxon>
        <taxon>Spermatophyta</taxon>
        <taxon>Magnoliopsida</taxon>
        <taxon>Liliopsida</taxon>
        <taxon>Poales</taxon>
        <taxon>Poaceae</taxon>
        <taxon>PACMAD clade</taxon>
        <taxon>Panicoideae</taxon>
        <taxon>Andropogonodae</taxon>
        <taxon>Andropogoneae</taxon>
        <taxon>Sorghinae</taxon>
        <taxon>Sorghum</taxon>
    </lineage>
</organism>
<reference evidence="3" key="2">
    <citation type="journal article" date="2018" name="Plant J.">
        <title>The Sorghum bicolor reference genome: improved assembly, gene annotations, a transcriptome atlas, and signatures of genome organization.</title>
        <authorList>
            <person name="McCormick R.F."/>
            <person name="Truong S.K."/>
            <person name="Sreedasyam A."/>
            <person name="Jenkins J."/>
            <person name="Shu S."/>
            <person name="Sims D."/>
            <person name="Kennedy M."/>
            <person name="Amirebrahimi M."/>
            <person name="Weers B.D."/>
            <person name="McKinley B."/>
            <person name="Mattison A."/>
            <person name="Morishige D.T."/>
            <person name="Grimwood J."/>
            <person name="Schmutz J."/>
            <person name="Mullet J.E."/>
        </authorList>
    </citation>
    <scope>NUCLEOTIDE SEQUENCE [LARGE SCALE GENOMIC DNA]</scope>
    <source>
        <strain evidence="3">cv. BTx623</strain>
    </source>
</reference>
<gene>
    <name evidence="2" type="ORF">SORBI_3009G051201</name>
</gene>
<dbReference type="AlphaFoldDB" id="A0A1Z5R211"/>
<protein>
    <submittedName>
        <fullName evidence="2">Uncharacterized protein</fullName>
    </submittedName>
</protein>
<dbReference type="Gramene" id="OQU77465">
    <property type="protein sequence ID" value="OQU77465"/>
    <property type="gene ID" value="SORBI_3009G051201"/>
</dbReference>
<evidence type="ECO:0000313" key="3">
    <source>
        <dbReference type="Proteomes" id="UP000000768"/>
    </source>
</evidence>
<reference evidence="2 3" key="1">
    <citation type="journal article" date="2009" name="Nature">
        <title>The Sorghum bicolor genome and the diversification of grasses.</title>
        <authorList>
            <person name="Paterson A.H."/>
            <person name="Bowers J.E."/>
            <person name="Bruggmann R."/>
            <person name="Dubchak I."/>
            <person name="Grimwood J."/>
            <person name="Gundlach H."/>
            <person name="Haberer G."/>
            <person name="Hellsten U."/>
            <person name="Mitros T."/>
            <person name="Poliakov A."/>
            <person name="Schmutz J."/>
            <person name="Spannagl M."/>
            <person name="Tang H."/>
            <person name="Wang X."/>
            <person name="Wicker T."/>
            <person name="Bharti A.K."/>
            <person name="Chapman J."/>
            <person name="Feltus F.A."/>
            <person name="Gowik U."/>
            <person name="Grigoriev I.V."/>
            <person name="Lyons E."/>
            <person name="Maher C.A."/>
            <person name="Martis M."/>
            <person name="Narechania A."/>
            <person name="Otillar R.P."/>
            <person name="Penning B.W."/>
            <person name="Salamov A.A."/>
            <person name="Wang Y."/>
            <person name="Zhang L."/>
            <person name="Carpita N.C."/>
            <person name="Freeling M."/>
            <person name="Gingle A.R."/>
            <person name="Hash C.T."/>
            <person name="Keller B."/>
            <person name="Klein P."/>
            <person name="Kresovich S."/>
            <person name="McCann M.C."/>
            <person name="Ming R."/>
            <person name="Peterson D.G."/>
            <person name="Mehboob-ur-Rahman"/>
            <person name="Ware D."/>
            <person name="Westhoff P."/>
            <person name="Mayer K.F."/>
            <person name="Messing J."/>
            <person name="Rokhsar D.S."/>
        </authorList>
    </citation>
    <scope>NUCLEOTIDE SEQUENCE [LARGE SCALE GENOMIC DNA]</scope>
    <source>
        <strain evidence="3">cv. BTx623</strain>
    </source>
</reference>
<evidence type="ECO:0000313" key="2">
    <source>
        <dbReference type="EMBL" id="OQU77465.1"/>
    </source>
</evidence>